<dbReference type="OrthoDB" id="5967337at2759"/>
<feature type="transmembrane region" description="Helical" evidence="5">
    <location>
        <begin position="297"/>
        <end position="317"/>
    </location>
</feature>
<feature type="transmembrane region" description="Helical" evidence="5">
    <location>
        <begin position="380"/>
        <end position="399"/>
    </location>
</feature>
<evidence type="ECO:0000256" key="1">
    <source>
        <dbReference type="ARBA" id="ARBA00004141"/>
    </source>
</evidence>
<evidence type="ECO:0000256" key="2">
    <source>
        <dbReference type="ARBA" id="ARBA00022692"/>
    </source>
</evidence>
<keyword evidence="2 5" id="KW-0812">Transmembrane</keyword>
<dbReference type="Pfam" id="PF13886">
    <property type="entry name" value="TM7S3_TM198"/>
    <property type="match status" value="1"/>
</dbReference>
<dbReference type="GO" id="GO:0005886">
    <property type="term" value="C:plasma membrane"/>
    <property type="evidence" value="ECO:0007669"/>
    <property type="project" value="TreeGrafter"/>
</dbReference>
<evidence type="ECO:0000256" key="6">
    <source>
        <dbReference type="SAM" id="SignalP"/>
    </source>
</evidence>
<keyword evidence="4 5" id="KW-0472">Membrane</keyword>
<keyword evidence="6" id="KW-0732">Signal</keyword>
<dbReference type="PANTHER" id="PTHR15937">
    <property type="entry name" value="TRANSMEMBRANE 7 SUPERFAMILY MEMBER 3"/>
    <property type="match status" value="1"/>
</dbReference>
<feature type="domain" description="TM7S3/TM198-like" evidence="7">
    <location>
        <begin position="302"/>
        <end position="506"/>
    </location>
</feature>
<evidence type="ECO:0000256" key="4">
    <source>
        <dbReference type="ARBA" id="ARBA00023136"/>
    </source>
</evidence>
<dbReference type="Proteomes" id="UP000789390">
    <property type="component" value="Unassembled WGS sequence"/>
</dbReference>
<keyword evidence="9" id="KW-1185">Reference proteome</keyword>
<dbReference type="InterPro" id="IPR042502">
    <property type="entry name" value="TM7SF3"/>
</dbReference>
<name>A0A8J2WGF7_9CRUS</name>
<dbReference type="Pfam" id="PF25992">
    <property type="entry name" value="Ig_TM7SF3_N"/>
    <property type="match status" value="1"/>
</dbReference>
<gene>
    <name evidence="8" type="ORF">DGAL_LOCUS622</name>
</gene>
<sequence>MSFLHLPFLFLIFSFDISSAIERDTSNLVPFIQPNDVVLQFRSNDSVDERIINLEANSYVRIRSINVPKSVAFAVVQAHSQVHRISMSQARKFDVGNHVNGTSVGILVDTSSSNSGVMAYLINTQPINITVLTFILYYDRSAPIPGGCNLEFEMPVSPWLRVSYNQSMVNVDHELAALPPNQGDVFPCESESLQYEVYHYYLVQRDFTEDSFFNAIRLLRTVKGAQEFGTEIRSFGFTPTTRSRFSLYPGVGQVFVVTVTHMGEPSRYAPSSAYIPSFTYGCDLSVESDCQTLSSTYVKVLCALSLFIGLLIAFAGHRYFQIEMILAGFVAFSAVSYVILVNHFDANVTGLAAGTSVMGLLGGLLWWFVWWFWGIPALSVLPVVFMLGFLMSSLLFYLPISFEFLTNDFNFWSAFFCCWLVLPVIFVTFTRLGNIVSCAVIGSYAVIVPIDHYIGSSLKYIVINVVRRATVHGFGRAVLDPPYQDNDLILTLAWIGLVISGATFQFLRERRRPPFSPPADIWRPLRWTRLRGTSNSRTEQTPLIMDSPSDLVPHYGTA</sequence>
<protein>
    <recommendedName>
        <fullName evidence="7">TM7S3/TM198-like domain-containing protein</fullName>
    </recommendedName>
</protein>
<accession>A0A8J2WGF7</accession>
<dbReference type="GO" id="GO:0043069">
    <property type="term" value="P:negative regulation of programmed cell death"/>
    <property type="evidence" value="ECO:0007669"/>
    <property type="project" value="TreeGrafter"/>
</dbReference>
<feature type="transmembrane region" description="Helical" evidence="5">
    <location>
        <begin position="350"/>
        <end position="373"/>
    </location>
</feature>
<evidence type="ECO:0000256" key="5">
    <source>
        <dbReference type="SAM" id="Phobius"/>
    </source>
</evidence>
<feature type="transmembrane region" description="Helical" evidence="5">
    <location>
        <begin position="436"/>
        <end position="454"/>
    </location>
</feature>
<feature type="chain" id="PRO_5035147348" description="TM7S3/TM198-like domain-containing protein" evidence="6">
    <location>
        <begin position="21"/>
        <end position="558"/>
    </location>
</feature>
<evidence type="ECO:0000313" key="9">
    <source>
        <dbReference type="Proteomes" id="UP000789390"/>
    </source>
</evidence>
<comment type="subcellular location">
    <subcellularLocation>
        <location evidence="1">Membrane</location>
        <topology evidence="1">Multi-pass membrane protein</topology>
    </subcellularLocation>
</comment>
<dbReference type="AlphaFoldDB" id="A0A8J2WGF7"/>
<evidence type="ECO:0000313" key="8">
    <source>
        <dbReference type="EMBL" id="CAH0098539.1"/>
    </source>
</evidence>
<keyword evidence="3 5" id="KW-1133">Transmembrane helix</keyword>
<dbReference type="InterPro" id="IPR025256">
    <property type="entry name" value="TM7S3/TM198-like_dom"/>
</dbReference>
<dbReference type="PANTHER" id="PTHR15937:SF3">
    <property type="entry name" value="TRANSMEMBRANE 7 SUPERFAMILY MEMBER 3"/>
    <property type="match status" value="1"/>
</dbReference>
<reference evidence="8" key="1">
    <citation type="submission" date="2021-11" db="EMBL/GenBank/DDBJ databases">
        <authorList>
            <person name="Schell T."/>
        </authorList>
    </citation>
    <scope>NUCLEOTIDE SEQUENCE</scope>
    <source>
        <strain evidence="8">M5</strain>
    </source>
</reference>
<feature type="transmembrane region" description="Helical" evidence="5">
    <location>
        <begin position="411"/>
        <end position="429"/>
    </location>
</feature>
<feature type="transmembrane region" description="Helical" evidence="5">
    <location>
        <begin position="324"/>
        <end position="344"/>
    </location>
</feature>
<dbReference type="EMBL" id="CAKKLH010000002">
    <property type="protein sequence ID" value="CAH0098539.1"/>
    <property type="molecule type" value="Genomic_DNA"/>
</dbReference>
<evidence type="ECO:0000259" key="7">
    <source>
        <dbReference type="Pfam" id="PF13886"/>
    </source>
</evidence>
<comment type="caution">
    <text evidence="8">The sequence shown here is derived from an EMBL/GenBank/DDBJ whole genome shotgun (WGS) entry which is preliminary data.</text>
</comment>
<organism evidence="8 9">
    <name type="scientific">Daphnia galeata</name>
    <dbReference type="NCBI Taxonomy" id="27404"/>
    <lineage>
        <taxon>Eukaryota</taxon>
        <taxon>Metazoa</taxon>
        <taxon>Ecdysozoa</taxon>
        <taxon>Arthropoda</taxon>
        <taxon>Crustacea</taxon>
        <taxon>Branchiopoda</taxon>
        <taxon>Diplostraca</taxon>
        <taxon>Cladocera</taxon>
        <taxon>Anomopoda</taxon>
        <taxon>Daphniidae</taxon>
        <taxon>Daphnia</taxon>
    </lineage>
</organism>
<feature type="signal peptide" evidence="6">
    <location>
        <begin position="1"/>
        <end position="20"/>
    </location>
</feature>
<feature type="transmembrane region" description="Helical" evidence="5">
    <location>
        <begin position="488"/>
        <end position="507"/>
    </location>
</feature>
<evidence type="ECO:0000256" key="3">
    <source>
        <dbReference type="ARBA" id="ARBA00022989"/>
    </source>
</evidence>
<proteinExistence type="predicted"/>